<proteinExistence type="predicted"/>
<protein>
    <recommendedName>
        <fullName evidence="4">Retrotransposon Copia-like N-terminal domain-containing protein</fullName>
    </recommendedName>
</protein>
<dbReference type="Pfam" id="PF14223">
    <property type="entry name" value="Retrotran_gag_2"/>
    <property type="match status" value="1"/>
</dbReference>
<organism evidence="2 3">
    <name type="scientific">Macleaya cordata</name>
    <name type="common">Five-seeded plume-poppy</name>
    <name type="synonym">Bocconia cordata</name>
    <dbReference type="NCBI Taxonomy" id="56857"/>
    <lineage>
        <taxon>Eukaryota</taxon>
        <taxon>Viridiplantae</taxon>
        <taxon>Streptophyta</taxon>
        <taxon>Embryophyta</taxon>
        <taxon>Tracheophyta</taxon>
        <taxon>Spermatophyta</taxon>
        <taxon>Magnoliopsida</taxon>
        <taxon>Ranunculales</taxon>
        <taxon>Papaveraceae</taxon>
        <taxon>Papaveroideae</taxon>
        <taxon>Macleaya</taxon>
    </lineage>
</organism>
<dbReference type="STRING" id="56857.A0A200QJM6"/>
<dbReference type="AlphaFoldDB" id="A0A200QJM6"/>
<evidence type="ECO:0000256" key="1">
    <source>
        <dbReference type="SAM" id="MobiDB-lite"/>
    </source>
</evidence>
<dbReference type="EMBL" id="MVGT01001861">
    <property type="protein sequence ID" value="OVA10632.1"/>
    <property type="molecule type" value="Genomic_DNA"/>
</dbReference>
<dbReference type="PANTHER" id="PTHR47481">
    <property type="match status" value="1"/>
</dbReference>
<feature type="region of interest" description="Disordered" evidence="1">
    <location>
        <begin position="1"/>
        <end position="39"/>
    </location>
</feature>
<evidence type="ECO:0008006" key="4">
    <source>
        <dbReference type="Google" id="ProtNLM"/>
    </source>
</evidence>
<comment type="caution">
    <text evidence="2">The sequence shown here is derived from an EMBL/GenBank/DDBJ whole genome shotgun (WGS) entry which is preliminary data.</text>
</comment>
<dbReference type="Proteomes" id="UP000195402">
    <property type="component" value="Unassembled WGS sequence"/>
</dbReference>
<sequence>MVSDDRDPSQPHVHPSMATESTPSPSDTSSPAASNPSSPSIPPLNYLIQAISIKLDSENFLVWQKQVDPLLESQELFDYVDPKSSPPPSHVLESSSNLIIPNPAYQHWKKVDKALITFLQATFTSTLLAQTPKFQSSRELYRYLESTFASQVTARQHHLQLQLQTIQKGSLTISEYIAKIKSIADALANTPAPVSDSKLVHDTLRGLGSDYDPFVTAIETRDTLPSFAQLHPLLLNHEMRLLHSHSASNDNNSAAFLARTQSPSSATPHSTMSIDLQVVLPTVPTIPTIKQIVDSMVVVAMDEVRVVVTAVGLHIISLNALS</sequence>
<evidence type="ECO:0000313" key="3">
    <source>
        <dbReference type="Proteomes" id="UP000195402"/>
    </source>
</evidence>
<gene>
    <name evidence="2" type="ORF">BVC80_59g13</name>
</gene>
<dbReference type="PANTHER" id="PTHR47481:SF31">
    <property type="entry name" value="OS01G0873500 PROTEIN"/>
    <property type="match status" value="1"/>
</dbReference>
<accession>A0A200QJM6</accession>
<dbReference type="OrthoDB" id="1845088at2759"/>
<keyword evidence="3" id="KW-1185">Reference proteome</keyword>
<reference evidence="2 3" key="1">
    <citation type="journal article" date="2017" name="Mol. Plant">
        <title>The Genome of Medicinal Plant Macleaya cordata Provides New Insights into Benzylisoquinoline Alkaloids Metabolism.</title>
        <authorList>
            <person name="Liu X."/>
            <person name="Liu Y."/>
            <person name="Huang P."/>
            <person name="Ma Y."/>
            <person name="Qing Z."/>
            <person name="Tang Q."/>
            <person name="Cao H."/>
            <person name="Cheng P."/>
            <person name="Zheng Y."/>
            <person name="Yuan Z."/>
            <person name="Zhou Y."/>
            <person name="Liu J."/>
            <person name="Tang Z."/>
            <person name="Zhuo Y."/>
            <person name="Zhang Y."/>
            <person name="Yu L."/>
            <person name="Huang J."/>
            <person name="Yang P."/>
            <person name="Peng Q."/>
            <person name="Zhang J."/>
            <person name="Jiang W."/>
            <person name="Zhang Z."/>
            <person name="Lin K."/>
            <person name="Ro D.K."/>
            <person name="Chen X."/>
            <person name="Xiong X."/>
            <person name="Shang Y."/>
            <person name="Huang S."/>
            <person name="Zeng J."/>
        </authorList>
    </citation>
    <scope>NUCLEOTIDE SEQUENCE [LARGE SCALE GENOMIC DNA]</scope>
    <source>
        <strain evidence="3">cv. BLH2017</strain>
        <tissue evidence="2">Root</tissue>
    </source>
</reference>
<name>A0A200QJM6_MACCD</name>
<evidence type="ECO:0000313" key="2">
    <source>
        <dbReference type="EMBL" id="OVA10632.1"/>
    </source>
</evidence>
<feature type="compositionally biased region" description="Low complexity" evidence="1">
    <location>
        <begin position="18"/>
        <end position="38"/>
    </location>
</feature>
<dbReference type="InParanoid" id="A0A200QJM6"/>